<dbReference type="EMBL" id="JARYMX010000002">
    <property type="protein sequence ID" value="KAJ9560637.1"/>
    <property type="molecule type" value="Genomic_DNA"/>
</dbReference>
<sequence>MKGKEKKGKERKGNESNIFIYVLENGKNGKEKNGKEKKGNGFLSSAFHPNVGGKFWKEKKKKEKEERDREKCGVGWGGEVAVKKYLDQDSSGAVFAEFKRERSSTPSSFSAKVLVPNVFPELEIYDFRVGNSAKLNRYFDLAVFHVGFPRWFSTPVFPHRFSTPVFHVEVFPRRGEVRREASLKGSEKAQSYMRDQLWTSDRWSLVLVYLSYGGRIKPKTEFRDTTRDVGASGSVRSTHFESCTVVPGQSAPEGLNMHEFNIRCPDDLEVIFSFKMRLMSYTVIPFYSPDESLRLIMGK</sequence>
<dbReference type="Proteomes" id="UP001172457">
    <property type="component" value="Chromosome 2"/>
</dbReference>
<reference evidence="1" key="1">
    <citation type="submission" date="2023-03" db="EMBL/GenBank/DDBJ databases">
        <title>Chromosome-scale reference genome and RAD-based genetic map of yellow starthistle (Centaurea solstitialis) reveal putative structural variation and QTLs associated with invader traits.</title>
        <authorList>
            <person name="Reatini B."/>
            <person name="Cang F.A."/>
            <person name="Jiang Q."/>
            <person name="Mckibben M.T.W."/>
            <person name="Barker M.S."/>
            <person name="Rieseberg L.H."/>
            <person name="Dlugosch K.M."/>
        </authorList>
    </citation>
    <scope>NUCLEOTIDE SEQUENCE</scope>
    <source>
        <strain evidence="1">CAN-66</strain>
        <tissue evidence="1">Leaf</tissue>
    </source>
</reference>
<gene>
    <name evidence="1" type="ORF">OSB04_005797</name>
</gene>
<comment type="caution">
    <text evidence="1">The sequence shown here is derived from an EMBL/GenBank/DDBJ whole genome shotgun (WGS) entry which is preliminary data.</text>
</comment>
<evidence type="ECO:0000313" key="2">
    <source>
        <dbReference type="Proteomes" id="UP001172457"/>
    </source>
</evidence>
<proteinExistence type="predicted"/>
<keyword evidence="2" id="KW-1185">Reference proteome</keyword>
<accession>A0AA38TZV6</accession>
<dbReference type="AlphaFoldDB" id="A0AA38TZV6"/>
<name>A0AA38TZV6_9ASTR</name>
<protein>
    <submittedName>
        <fullName evidence="1">Uncharacterized protein</fullName>
    </submittedName>
</protein>
<organism evidence="1 2">
    <name type="scientific">Centaurea solstitialis</name>
    <name type="common">yellow star-thistle</name>
    <dbReference type="NCBI Taxonomy" id="347529"/>
    <lineage>
        <taxon>Eukaryota</taxon>
        <taxon>Viridiplantae</taxon>
        <taxon>Streptophyta</taxon>
        <taxon>Embryophyta</taxon>
        <taxon>Tracheophyta</taxon>
        <taxon>Spermatophyta</taxon>
        <taxon>Magnoliopsida</taxon>
        <taxon>eudicotyledons</taxon>
        <taxon>Gunneridae</taxon>
        <taxon>Pentapetalae</taxon>
        <taxon>asterids</taxon>
        <taxon>campanulids</taxon>
        <taxon>Asterales</taxon>
        <taxon>Asteraceae</taxon>
        <taxon>Carduoideae</taxon>
        <taxon>Cardueae</taxon>
        <taxon>Centaureinae</taxon>
        <taxon>Centaurea</taxon>
    </lineage>
</organism>
<evidence type="ECO:0000313" key="1">
    <source>
        <dbReference type="EMBL" id="KAJ9560637.1"/>
    </source>
</evidence>